<name>A0ABR3RD60_9PLEO</name>
<accession>A0ABR3RD60</accession>
<evidence type="ECO:0000313" key="2">
    <source>
        <dbReference type="EMBL" id="KAL1602356.1"/>
    </source>
</evidence>
<reference evidence="2 3" key="1">
    <citation type="submission" date="2024-02" db="EMBL/GenBank/DDBJ databases">
        <title>De novo assembly and annotation of 12 fungi associated with fruit tree decline syndrome in Ontario, Canada.</title>
        <authorList>
            <person name="Sulman M."/>
            <person name="Ellouze W."/>
            <person name="Ilyukhin E."/>
        </authorList>
    </citation>
    <scope>NUCLEOTIDE SEQUENCE [LARGE SCALE GENOMIC DNA]</scope>
    <source>
        <strain evidence="2 3">M42-189</strain>
    </source>
</reference>
<feature type="compositionally biased region" description="Polar residues" evidence="1">
    <location>
        <begin position="236"/>
        <end position="261"/>
    </location>
</feature>
<feature type="region of interest" description="Disordered" evidence="1">
    <location>
        <begin position="215"/>
        <end position="313"/>
    </location>
</feature>
<comment type="caution">
    <text evidence="2">The sequence shown here is derived from an EMBL/GenBank/DDBJ whole genome shotgun (WGS) entry which is preliminary data.</text>
</comment>
<evidence type="ECO:0000313" key="3">
    <source>
        <dbReference type="Proteomes" id="UP001521785"/>
    </source>
</evidence>
<protein>
    <submittedName>
        <fullName evidence="2">Uncharacterized protein</fullName>
    </submittedName>
</protein>
<keyword evidence="3" id="KW-1185">Reference proteome</keyword>
<feature type="compositionally biased region" description="Basic and acidic residues" evidence="1">
    <location>
        <begin position="278"/>
        <end position="287"/>
    </location>
</feature>
<proteinExistence type="predicted"/>
<gene>
    <name evidence="2" type="ORF">SLS60_005772</name>
</gene>
<dbReference type="Proteomes" id="UP001521785">
    <property type="component" value="Unassembled WGS sequence"/>
</dbReference>
<dbReference type="EMBL" id="JAKJXO020000007">
    <property type="protein sequence ID" value="KAL1602356.1"/>
    <property type="molecule type" value="Genomic_DNA"/>
</dbReference>
<organism evidence="2 3">
    <name type="scientific">Paraconiothyrium brasiliense</name>
    <dbReference type="NCBI Taxonomy" id="300254"/>
    <lineage>
        <taxon>Eukaryota</taxon>
        <taxon>Fungi</taxon>
        <taxon>Dikarya</taxon>
        <taxon>Ascomycota</taxon>
        <taxon>Pezizomycotina</taxon>
        <taxon>Dothideomycetes</taxon>
        <taxon>Pleosporomycetidae</taxon>
        <taxon>Pleosporales</taxon>
        <taxon>Massarineae</taxon>
        <taxon>Didymosphaeriaceae</taxon>
        <taxon>Paraconiothyrium</taxon>
    </lineage>
</organism>
<evidence type="ECO:0000256" key="1">
    <source>
        <dbReference type="SAM" id="MobiDB-lite"/>
    </source>
</evidence>
<sequence length="313" mass="35512">MIRLAAQVLTNAYSVTKLHLQDDMSPIGNKLRNKAFKRARYILDRQQFLLPHPYGLNGIADQDLYTAVRELNWIRSYRIEKFPESVSQDEIHLARRFHSWMRKRFYRYAQTTTTARRERTERRAVEKMRAKNLKIIEASLIPATALGTRGAGGGGGGQRGRVEMRPEPDAPALAMAFADFQREQALPQRPLLGPKTTHTARFDIDQVFTRKADIDTSQKRNVSPGRSQKIRKAMSTADTIVNAEGTTPTSAKSTREASTAQEVRPKRMAQEQGSKQRILLDHPDRRQISRGRKSRLKGAQSIGLPGDIRPEVK</sequence>